<reference evidence="3 4" key="1">
    <citation type="submission" date="2019-01" db="EMBL/GenBank/DDBJ databases">
        <authorList>
            <person name="Ferrante I. M."/>
        </authorList>
    </citation>
    <scope>NUCLEOTIDE SEQUENCE [LARGE SCALE GENOMIC DNA]</scope>
    <source>
        <strain evidence="3 4">B856</strain>
    </source>
</reference>
<proteinExistence type="predicted"/>
<organism evidence="3 4">
    <name type="scientific">Pseudo-nitzschia multistriata</name>
    <dbReference type="NCBI Taxonomy" id="183589"/>
    <lineage>
        <taxon>Eukaryota</taxon>
        <taxon>Sar</taxon>
        <taxon>Stramenopiles</taxon>
        <taxon>Ochrophyta</taxon>
        <taxon>Bacillariophyta</taxon>
        <taxon>Bacillariophyceae</taxon>
        <taxon>Bacillariophycidae</taxon>
        <taxon>Bacillariales</taxon>
        <taxon>Bacillariaceae</taxon>
        <taxon>Pseudo-nitzschia</taxon>
    </lineage>
</organism>
<evidence type="ECO:0000256" key="2">
    <source>
        <dbReference type="SAM" id="Phobius"/>
    </source>
</evidence>
<keyword evidence="2" id="KW-0472">Membrane</keyword>
<sequence length="188" mass="21004">MKTAVRTTSSSSDDPNHRSNNRSEATTSNNNTHTTPTIWRSTYRYVWLSGIIGVVGLQSITLFRLTSGFTLDETGTLSNATNNAWSDLGIPEAVFLTGAALDRNRSNAESKAFAEALDKKRWDFQRRQKLRKRLAFPGSNRTARFKERSRKFPIISSRSDATNESLSLHPVAAVYNNESTKTSKAKET</sequence>
<dbReference type="AlphaFoldDB" id="A0A448YXF1"/>
<gene>
    <name evidence="3" type="ORF">PSNMU_V1.4_AUG-EV-PASAV3_0010570</name>
</gene>
<feature type="compositionally biased region" description="Polar residues" evidence="1">
    <location>
        <begin position="1"/>
        <end position="13"/>
    </location>
</feature>
<keyword evidence="2" id="KW-1133">Transmembrane helix</keyword>
<feature type="region of interest" description="Disordered" evidence="1">
    <location>
        <begin position="159"/>
        <end position="188"/>
    </location>
</feature>
<name>A0A448YXF1_9STRA</name>
<evidence type="ECO:0000313" key="3">
    <source>
        <dbReference type="EMBL" id="VEU34435.1"/>
    </source>
</evidence>
<feature type="transmembrane region" description="Helical" evidence="2">
    <location>
        <begin position="45"/>
        <end position="63"/>
    </location>
</feature>
<accession>A0A448YXF1</accession>
<feature type="region of interest" description="Disordered" evidence="1">
    <location>
        <begin position="1"/>
        <end position="34"/>
    </location>
</feature>
<evidence type="ECO:0000256" key="1">
    <source>
        <dbReference type="SAM" id="MobiDB-lite"/>
    </source>
</evidence>
<keyword evidence="2" id="KW-0812">Transmembrane</keyword>
<protein>
    <submittedName>
        <fullName evidence="3">Uncharacterized protein</fullName>
    </submittedName>
</protein>
<dbReference type="Proteomes" id="UP000291116">
    <property type="component" value="Unassembled WGS sequence"/>
</dbReference>
<dbReference type="EMBL" id="CAACVS010000027">
    <property type="protein sequence ID" value="VEU34435.1"/>
    <property type="molecule type" value="Genomic_DNA"/>
</dbReference>
<keyword evidence="4" id="KW-1185">Reference proteome</keyword>
<evidence type="ECO:0000313" key="4">
    <source>
        <dbReference type="Proteomes" id="UP000291116"/>
    </source>
</evidence>